<dbReference type="SUPFAM" id="SSF49464">
    <property type="entry name" value="Carboxypeptidase regulatory domain-like"/>
    <property type="match status" value="1"/>
</dbReference>
<name>A0A916JNQ0_9FLAO</name>
<dbReference type="SUPFAM" id="SSF56935">
    <property type="entry name" value="Porins"/>
    <property type="match status" value="1"/>
</dbReference>
<dbReference type="KEGG" id="ptan:CRYO30217_02440"/>
<organism evidence="5 6">
    <name type="scientific">Parvicella tangerina</name>
    <dbReference type="NCBI Taxonomy" id="2829795"/>
    <lineage>
        <taxon>Bacteria</taxon>
        <taxon>Pseudomonadati</taxon>
        <taxon>Bacteroidota</taxon>
        <taxon>Flavobacteriia</taxon>
        <taxon>Flavobacteriales</taxon>
        <taxon>Parvicellaceae</taxon>
        <taxon>Parvicella</taxon>
    </lineage>
</organism>
<dbReference type="GO" id="GO:0009279">
    <property type="term" value="C:cell outer membrane"/>
    <property type="evidence" value="ECO:0007669"/>
    <property type="project" value="UniProtKB-SubCell"/>
</dbReference>
<protein>
    <recommendedName>
        <fullName evidence="4">TonB-dependent receptor plug domain-containing protein</fullName>
    </recommendedName>
</protein>
<comment type="subcellular location">
    <subcellularLocation>
        <location evidence="2">Cell outer membrane</location>
        <topology evidence="2">Multi-pass membrane protein</topology>
    </subcellularLocation>
</comment>
<dbReference type="InterPro" id="IPR012910">
    <property type="entry name" value="Plug_dom"/>
</dbReference>
<accession>A0A916JNQ0</accession>
<keyword evidence="1 3" id="KW-0732">Signal</keyword>
<feature type="domain" description="TonB-dependent receptor plug" evidence="4">
    <location>
        <begin position="129"/>
        <end position="216"/>
    </location>
</feature>
<dbReference type="GO" id="GO:0044718">
    <property type="term" value="P:siderophore transmembrane transport"/>
    <property type="evidence" value="ECO:0007669"/>
    <property type="project" value="TreeGrafter"/>
</dbReference>
<dbReference type="AlphaFoldDB" id="A0A916JNQ0"/>
<dbReference type="Gene3D" id="2.170.130.10">
    <property type="entry name" value="TonB-dependent receptor, plug domain"/>
    <property type="match status" value="1"/>
</dbReference>
<proteinExistence type="inferred from homology"/>
<dbReference type="InterPro" id="IPR037066">
    <property type="entry name" value="Plug_dom_sf"/>
</dbReference>
<dbReference type="PANTHER" id="PTHR30069">
    <property type="entry name" value="TONB-DEPENDENT OUTER MEMBRANE RECEPTOR"/>
    <property type="match status" value="1"/>
</dbReference>
<evidence type="ECO:0000256" key="1">
    <source>
        <dbReference type="ARBA" id="ARBA00022729"/>
    </source>
</evidence>
<keyword evidence="2" id="KW-1134">Transmembrane beta strand</keyword>
<feature type="signal peptide" evidence="3">
    <location>
        <begin position="1"/>
        <end position="23"/>
    </location>
</feature>
<reference evidence="5" key="1">
    <citation type="submission" date="2021-04" db="EMBL/GenBank/DDBJ databases">
        <authorList>
            <person name="Rodrigo-Torres L."/>
            <person name="Arahal R. D."/>
            <person name="Lucena T."/>
        </authorList>
    </citation>
    <scope>NUCLEOTIDE SEQUENCE</scope>
    <source>
        <strain evidence="5">AS29M-1</strain>
    </source>
</reference>
<dbReference type="PROSITE" id="PS52016">
    <property type="entry name" value="TONB_DEPENDENT_REC_3"/>
    <property type="match status" value="1"/>
</dbReference>
<dbReference type="Pfam" id="PF07715">
    <property type="entry name" value="Plug"/>
    <property type="match status" value="1"/>
</dbReference>
<evidence type="ECO:0000256" key="2">
    <source>
        <dbReference type="PROSITE-ProRule" id="PRU01360"/>
    </source>
</evidence>
<dbReference type="PANTHER" id="PTHR30069:SF29">
    <property type="entry name" value="HEMOGLOBIN AND HEMOGLOBIN-HAPTOGLOBIN-BINDING PROTEIN 1-RELATED"/>
    <property type="match status" value="1"/>
</dbReference>
<gene>
    <name evidence="5" type="ORF">CRYO30217_02440</name>
</gene>
<dbReference type="Pfam" id="PF13620">
    <property type="entry name" value="CarboxypepD_reg"/>
    <property type="match status" value="1"/>
</dbReference>
<sequence length="234" mass="25203">MKTIMTLALALLGLGLYAQTSFGEIKGTLFDEETNEPIPFANVYVISNGNTIGATTDLDGKFTIKPLPAGTYDVTISTVEYGKKILSGLEVKPDEIAWTGDVTMVMGNMIDQIDISANKLINPEETSKVNISADQIKNSPVRTDINKMVAAGNSNLTVSEDGNEIYFRGSRNGDVLYLVDGVKMRGKPSLPSSGIGKMAVYTGGVPAKYGDTMGGVIVIESKSFFDLYYESKRD</sequence>
<keyword evidence="2" id="KW-0472">Membrane</keyword>
<evidence type="ECO:0000313" key="6">
    <source>
        <dbReference type="Proteomes" id="UP000683507"/>
    </source>
</evidence>
<keyword evidence="2" id="KW-0812">Transmembrane</keyword>
<evidence type="ECO:0000313" key="5">
    <source>
        <dbReference type="EMBL" id="CAG5084341.1"/>
    </source>
</evidence>
<dbReference type="GO" id="GO:0015344">
    <property type="term" value="F:siderophore uptake transmembrane transporter activity"/>
    <property type="evidence" value="ECO:0007669"/>
    <property type="project" value="TreeGrafter"/>
</dbReference>
<dbReference type="InterPro" id="IPR008969">
    <property type="entry name" value="CarboxyPept-like_regulatory"/>
</dbReference>
<comment type="similarity">
    <text evidence="2">Belongs to the TonB-dependent receptor family.</text>
</comment>
<keyword evidence="6" id="KW-1185">Reference proteome</keyword>
<dbReference type="InterPro" id="IPR039426">
    <property type="entry name" value="TonB-dep_rcpt-like"/>
</dbReference>
<evidence type="ECO:0000259" key="4">
    <source>
        <dbReference type="Pfam" id="PF07715"/>
    </source>
</evidence>
<keyword evidence="2" id="KW-0998">Cell outer membrane</keyword>
<feature type="chain" id="PRO_5037264928" description="TonB-dependent receptor plug domain-containing protein" evidence="3">
    <location>
        <begin position="24"/>
        <end position="234"/>
    </location>
</feature>
<keyword evidence="2" id="KW-0813">Transport</keyword>
<dbReference type="RefSeq" id="WP_258542670.1">
    <property type="nucleotide sequence ID" value="NZ_OU015584.1"/>
</dbReference>
<evidence type="ECO:0000256" key="3">
    <source>
        <dbReference type="SAM" id="SignalP"/>
    </source>
</evidence>
<dbReference type="Proteomes" id="UP000683507">
    <property type="component" value="Chromosome"/>
</dbReference>
<dbReference type="EMBL" id="OU015584">
    <property type="protein sequence ID" value="CAG5084341.1"/>
    <property type="molecule type" value="Genomic_DNA"/>
</dbReference>
<dbReference type="Gene3D" id="2.60.40.1120">
    <property type="entry name" value="Carboxypeptidase-like, regulatory domain"/>
    <property type="match status" value="1"/>
</dbReference>